<keyword evidence="9" id="KW-0969">Cilium</keyword>
<dbReference type="Pfam" id="PF24671">
    <property type="entry name" value="DRC7_C"/>
    <property type="match status" value="1"/>
</dbReference>
<sequence>MSNNAVSDIEIQKQAQQQQNNILAILKSGNATVVNEKLQRCRDFKEGKDIPVPFCYKGIPTSTLSLENSPKEELVLEHVQQFQKQFQLHYDERRNLFLYPKNECDLYKFICTTLRPQKIGYLELYNYEQCARYMSFFIAYEQLDPPDQFPKVIPSPTNVARWQKGDCFDLAMLLCSVLIGVGYDAYCVYGTAPRSITSKNESDLEYIFINNGIKEDDEDKDKDNDELKDNEFAILPKEEIVSKYDTKIQKQKEEFEKEQKRIALTIDDDEPDQMGADYYAGKRIHCWILLKAGKRGVERNLFIEPATGRIYQINESPFLTVDAVFNNKNFWINMKLESKVADLNFDEMDTSMNWEYVMLDTLVEQSQQDDEDYNYGEDHNQQQKQVDPQQQQLQDIAQILDMPPPWPPKLFIDKEAFLKGTPLGESTVFYKKCKIDSYAPYSQEKDGLVQRYTIYQDYKRLKVYEIRYFYKHRSDKLVLKRRFPYEFKTIEEYEPGNKPQRKTITTIDRQLRIILYLSNVEITMVQQKELKKLERKQLKNTRTEMIEFDAKDKKFEQRDLIHNDRYMGQVKITKMTQKYELSELYPASEQPQKVVIDLVKNVIRVYYHMNKGEINPQVKELKRENMHGLGKLNETGVEKKNEDALVSQENQRIANLEKECLTHIKNQEDEVKKDEEQLRSQDLKLEKTLHDKARERYKETLKKSEEEKQREQADKDYLFPYLEKRKLLGKEVLNYNEALDIQKDVMTKLKERLLSRAAIIQKKLEEERAKLDQAEQMQQKKADPDDNEYINIQFRIDILEQRAIRFESQALLKYEEMDRKLKEDKRLNELKKK</sequence>
<dbReference type="FunCoup" id="A0CPA6">
    <property type="interactions" value="2"/>
</dbReference>
<evidence type="ECO:0000256" key="2">
    <source>
        <dbReference type="ARBA" id="ARBA00010738"/>
    </source>
</evidence>
<gene>
    <name evidence="18" type="ORF">GSPATT00009014001</name>
</gene>
<evidence type="ECO:0000256" key="8">
    <source>
        <dbReference type="ARBA" id="ARBA00023054"/>
    </source>
</evidence>
<protein>
    <recommendedName>
        <fullName evidence="3">Dynein regulatory complex subunit 7</fullName>
    </recommendedName>
    <alternativeName>
        <fullName evidence="12">Coiled-coil domain-containing protein 135</fullName>
    </alternativeName>
    <alternativeName>
        <fullName evidence="13">Coiled-coil domain-containing protein lobo homolog</fullName>
    </alternativeName>
</protein>
<evidence type="ECO:0000259" key="15">
    <source>
        <dbReference type="Pfam" id="PF24656"/>
    </source>
</evidence>
<keyword evidence="10" id="KW-0206">Cytoskeleton</keyword>
<feature type="coiled-coil region" evidence="14">
    <location>
        <begin position="750"/>
        <end position="781"/>
    </location>
</feature>
<dbReference type="Proteomes" id="UP000000600">
    <property type="component" value="Unassembled WGS sequence"/>
</dbReference>
<dbReference type="PANTHER" id="PTHR35249:SF2">
    <property type="entry name" value="DYNEIN REGULATORY COMPLEX SUBUNIT 7"/>
    <property type="match status" value="1"/>
</dbReference>
<evidence type="ECO:0000256" key="4">
    <source>
        <dbReference type="ARBA" id="ARBA00022490"/>
    </source>
</evidence>
<evidence type="ECO:0000256" key="12">
    <source>
        <dbReference type="ARBA" id="ARBA00031627"/>
    </source>
</evidence>
<dbReference type="InterPro" id="IPR033551">
    <property type="entry name" value="DRC7/lobo"/>
</dbReference>
<dbReference type="AlphaFoldDB" id="A0CPA6"/>
<accession>A0CPA6</accession>
<evidence type="ECO:0000256" key="6">
    <source>
        <dbReference type="ARBA" id="ARBA00022846"/>
    </source>
</evidence>
<evidence type="ECO:0000259" key="16">
    <source>
        <dbReference type="Pfam" id="PF24667"/>
    </source>
</evidence>
<dbReference type="InterPro" id="IPR056290">
    <property type="entry name" value="CEPT76/DRC7_peptidase-like_dom"/>
</dbReference>
<feature type="domain" description="Dynein regulatory complex subunit 7 MORN" evidence="16">
    <location>
        <begin position="422"/>
        <end position="673"/>
    </location>
</feature>
<reference evidence="18 19" key="1">
    <citation type="journal article" date="2006" name="Nature">
        <title>Global trends of whole-genome duplications revealed by the ciliate Paramecium tetraurelia.</title>
        <authorList>
            <consortium name="Genoscope"/>
            <person name="Aury J.-M."/>
            <person name="Jaillon O."/>
            <person name="Duret L."/>
            <person name="Noel B."/>
            <person name="Jubin C."/>
            <person name="Porcel B.M."/>
            <person name="Segurens B."/>
            <person name="Daubin V."/>
            <person name="Anthouard V."/>
            <person name="Aiach N."/>
            <person name="Arnaiz O."/>
            <person name="Billaut A."/>
            <person name="Beisson J."/>
            <person name="Blanc I."/>
            <person name="Bouhouche K."/>
            <person name="Camara F."/>
            <person name="Duharcourt S."/>
            <person name="Guigo R."/>
            <person name="Gogendeau D."/>
            <person name="Katinka M."/>
            <person name="Keller A.-M."/>
            <person name="Kissmehl R."/>
            <person name="Klotz C."/>
            <person name="Koll F."/>
            <person name="Le Moue A."/>
            <person name="Lepere C."/>
            <person name="Malinsky S."/>
            <person name="Nowacki M."/>
            <person name="Nowak J.K."/>
            <person name="Plattner H."/>
            <person name="Poulain J."/>
            <person name="Ruiz F."/>
            <person name="Serrano V."/>
            <person name="Zagulski M."/>
            <person name="Dessen P."/>
            <person name="Betermier M."/>
            <person name="Weissenbach J."/>
            <person name="Scarpelli C."/>
            <person name="Schachter V."/>
            <person name="Sperling L."/>
            <person name="Meyer E."/>
            <person name="Cohen J."/>
            <person name="Wincker P."/>
        </authorList>
    </citation>
    <scope>NUCLEOTIDE SEQUENCE [LARGE SCALE GENOMIC DNA]</scope>
    <source>
        <strain evidence="18 19">Stock d4-2</strain>
    </source>
</reference>
<dbReference type="Pfam" id="PF24656">
    <property type="entry name" value="CEPT76_peptidase"/>
    <property type="match status" value="1"/>
</dbReference>
<evidence type="ECO:0000256" key="13">
    <source>
        <dbReference type="ARBA" id="ARBA00031733"/>
    </source>
</evidence>
<dbReference type="GO" id="GO:0048870">
    <property type="term" value="P:cell motility"/>
    <property type="evidence" value="ECO:0000318"/>
    <property type="project" value="GO_Central"/>
</dbReference>
<evidence type="ECO:0000259" key="17">
    <source>
        <dbReference type="Pfam" id="PF24671"/>
    </source>
</evidence>
<dbReference type="OMA" id="KNTKEWE"/>
<feature type="coiled-coil region" evidence="14">
    <location>
        <begin position="639"/>
        <end position="714"/>
    </location>
</feature>
<dbReference type="EMBL" id="CT868130">
    <property type="protein sequence ID" value="CAK72623.1"/>
    <property type="molecule type" value="Genomic_DNA"/>
</dbReference>
<keyword evidence="19" id="KW-1185">Reference proteome</keyword>
<keyword evidence="6" id="KW-0282">Flagellum</keyword>
<keyword evidence="4" id="KW-0963">Cytoplasm</keyword>
<evidence type="ECO:0000256" key="3">
    <source>
        <dbReference type="ARBA" id="ARBA00021303"/>
    </source>
</evidence>
<dbReference type="InterPro" id="IPR038765">
    <property type="entry name" value="Papain-like_cys_pep_sf"/>
</dbReference>
<evidence type="ECO:0000256" key="7">
    <source>
        <dbReference type="ARBA" id="ARBA00022871"/>
    </source>
</evidence>
<dbReference type="InterPro" id="IPR056292">
    <property type="entry name" value="DRC7_C"/>
</dbReference>
<dbReference type="InParanoid" id="A0CPA6"/>
<dbReference type="SUPFAM" id="SSF54001">
    <property type="entry name" value="Cysteine proteinases"/>
    <property type="match status" value="1"/>
</dbReference>
<proteinExistence type="inferred from homology"/>
<dbReference type="Pfam" id="PF24667">
    <property type="entry name" value="MORN_DRC7"/>
    <property type="match status" value="1"/>
</dbReference>
<dbReference type="eggNOG" id="ENOG502QRNZ">
    <property type="taxonomic scope" value="Eukaryota"/>
</dbReference>
<organism evidence="18 19">
    <name type="scientific">Paramecium tetraurelia</name>
    <dbReference type="NCBI Taxonomy" id="5888"/>
    <lineage>
        <taxon>Eukaryota</taxon>
        <taxon>Sar</taxon>
        <taxon>Alveolata</taxon>
        <taxon>Ciliophora</taxon>
        <taxon>Intramacronucleata</taxon>
        <taxon>Oligohymenophorea</taxon>
        <taxon>Peniculida</taxon>
        <taxon>Parameciidae</taxon>
        <taxon>Paramecium</taxon>
    </lineage>
</organism>
<dbReference type="OrthoDB" id="10262874at2759"/>
<dbReference type="HOGENOM" id="CLU_016052_0_0_1"/>
<dbReference type="GO" id="GO:0007283">
    <property type="term" value="P:spermatogenesis"/>
    <property type="evidence" value="ECO:0007669"/>
    <property type="project" value="UniProtKB-KW"/>
</dbReference>
<evidence type="ECO:0000256" key="14">
    <source>
        <dbReference type="SAM" id="Coils"/>
    </source>
</evidence>
<dbReference type="GeneID" id="5025805"/>
<name>A0CPA6_PARTE</name>
<dbReference type="STRING" id="5888.A0CPA6"/>
<evidence type="ECO:0000256" key="1">
    <source>
        <dbReference type="ARBA" id="ARBA00004611"/>
    </source>
</evidence>
<dbReference type="KEGG" id="ptm:GSPATT00009014001"/>
<dbReference type="RefSeq" id="XP_001440020.1">
    <property type="nucleotide sequence ID" value="XM_001439983.1"/>
</dbReference>
<feature type="domain" description="CEP76/DRC7 peptidase-like" evidence="15">
    <location>
        <begin position="284"/>
        <end position="351"/>
    </location>
</feature>
<keyword evidence="5" id="KW-0221">Differentiation</keyword>
<evidence type="ECO:0000313" key="18">
    <source>
        <dbReference type="EMBL" id="CAK72623.1"/>
    </source>
</evidence>
<comment type="subcellular location">
    <subcellularLocation>
        <location evidence="1">Cytoplasm</location>
        <location evidence="1">Cytoskeleton</location>
        <location evidence="1">Flagellum axoneme</location>
    </subcellularLocation>
</comment>
<evidence type="ECO:0000256" key="9">
    <source>
        <dbReference type="ARBA" id="ARBA00023069"/>
    </source>
</evidence>
<evidence type="ECO:0000256" key="10">
    <source>
        <dbReference type="ARBA" id="ARBA00023212"/>
    </source>
</evidence>
<evidence type="ECO:0000256" key="5">
    <source>
        <dbReference type="ARBA" id="ARBA00022782"/>
    </source>
</evidence>
<evidence type="ECO:0000313" key="19">
    <source>
        <dbReference type="Proteomes" id="UP000000600"/>
    </source>
</evidence>
<dbReference type="GO" id="GO:0030154">
    <property type="term" value="P:cell differentiation"/>
    <property type="evidence" value="ECO:0007669"/>
    <property type="project" value="UniProtKB-KW"/>
</dbReference>
<feature type="domain" description="Dynein regulatory complex subunit 7 C-terminal" evidence="17">
    <location>
        <begin position="732"/>
        <end position="830"/>
    </location>
</feature>
<dbReference type="GO" id="GO:0031514">
    <property type="term" value="C:motile cilium"/>
    <property type="evidence" value="ECO:0000318"/>
    <property type="project" value="GO_Central"/>
</dbReference>
<comment type="similarity">
    <text evidence="2">Belongs to the DRC7 family.</text>
</comment>
<dbReference type="InterPro" id="IPR056291">
    <property type="entry name" value="MORN_DRC7"/>
</dbReference>
<keyword evidence="8 14" id="KW-0175">Coiled coil</keyword>
<evidence type="ECO:0000256" key="11">
    <source>
        <dbReference type="ARBA" id="ARBA00023273"/>
    </source>
</evidence>
<dbReference type="PANTHER" id="PTHR35249">
    <property type="entry name" value="DYNEIN REGULATORY COMPLEX SUBUNIT 7"/>
    <property type="match status" value="1"/>
</dbReference>
<keyword evidence="7" id="KW-0744">Spermatogenesis</keyword>
<keyword evidence="11" id="KW-0966">Cell projection</keyword>